<feature type="binding site" evidence="11">
    <location>
        <position position="90"/>
    </location>
    <ligand>
        <name>Ni(2+)</name>
        <dbReference type="ChEBI" id="CHEBI:49786"/>
        <note>for nickel-dependent acireductone dioxygenase activity</note>
    </ligand>
</feature>
<keyword evidence="2 11" id="KW-0963">Cytoplasm</keyword>
<accession>A0A9P5G617</accession>
<keyword evidence="4 11" id="KW-0028">Amino-acid biosynthesis</keyword>
<evidence type="ECO:0000256" key="12">
    <source>
        <dbReference type="SAM" id="MobiDB-lite"/>
    </source>
</evidence>
<dbReference type="GO" id="GO:0019509">
    <property type="term" value="P:L-methionine salvage from methylthioadenosine"/>
    <property type="evidence" value="ECO:0007669"/>
    <property type="project" value="UniProtKB-UniRule"/>
</dbReference>
<dbReference type="InterPro" id="IPR004313">
    <property type="entry name" value="ARD"/>
</dbReference>
<evidence type="ECO:0000256" key="4">
    <source>
        <dbReference type="ARBA" id="ARBA00022605"/>
    </source>
</evidence>
<evidence type="ECO:0000256" key="5">
    <source>
        <dbReference type="ARBA" id="ARBA00022723"/>
    </source>
</evidence>
<protein>
    <recommendedName>
        <fullName evidence="11">Acireductone dioxygenase</fullName>
    </recommendedName>
    <alternativeName>
        <fullName evidence="11">Acireductone dioxygenase (Fe(2+)-requiring)</fullName>
        <shortName evidence="11">ARD'</shortName>
        <shortName evidence="11">Fe-ARD</shortName>
        <ecNumber evidence="11">1.13.11.54</ecNumber>
    </alternativeName>
    <alternativeName>
        <fullName evidence="11">Acireductone dioxygenase (Ni(2+)-requiring)</fullName>
        <shortName evidence="11">ARD</shortName>
        <shortName evidence="11">Ni-ARD</shortName>
        <ecNumber evidence="11">1.13.11.53</ecNumber>
    </alternativeName>
</protein>
<evidence type="ECO:0000256" key="2">
    <source>
        <dbReference type="ARBA" id="ARBA00022490"/>
    </source>
</evidence>
<dbReference type="GO" id="GO:0005737">
    <property type="term" value="C:cytoplasm"/>
    <property type="evidence" value="ECO:0007669"/>
    <property type="project" value="UniProtKB-SubCell"/>
</dbReference>
<dbReference type="GO" id="GO:0005506">
    <property type="term" value="F:iron ion binding"/>
    <property type="evidence" value="ECO:0007669"/>
    <property type="project" value="UniProtKB-UniRule"/>
</dbReference>
<reference evidence="13" key="2">
    <citation type="submission" date="2020-01" db="EMBL/GenBank/DDBJ databases">
        <authorList>
            <person name="Perkins V."/>
            <person name="Lessard M.-H."/>
            <person name="Dugat-Bony E."/>
            <person name="Frenette M."/>
            <person name="Labrie S."/>
        </authorList>
    </citation>
    <scope>NUCLEOTIDE SEQUENCE</scope>
    <source>
        <strain evidence="13">LMA-70</strain>
    </source>
</reference>
<evidence type="ECO:0000313" key="14">
    <source>
        <dbReference type="Proteomes" id="UP000750522"/>
    </source>
</evidence>
<name>A0A9P5G617_GEOCN</name>
<evidence type="ECO:0000256" key="10">
    <source>
        <dbReference type="ARBA" id="ARBA00023242"/>
    </source>
</evidence>
<keyword evidence="6 11" id="KW-0223">Dioxygenase</keyword>
<dbReference type="GO" id="GO:0005634">
    <property type="term" value="C:nucleus"/>
    <property type="evidence" value="ECO:0007669"/>
    <property type="project" value="UniProtKB-SubCell"/>
</dbReference>
<feature type="binding site" evidence="11">
    <location>
        <position position="86"/>
    </location>
    <ligand>
        <name>Fe(2+)</name>
        <dbReference type="ChEBI" id="CHEBI:29033"/>
        <note>for iron-dependent acireductone dioxygenase activity</note>
    </ligand>
</feature>
<organism evidence="13 14">
    <name type="scientific">Geotrichum candidum</name>
    <name type="common">Oospora lactis</name>
    <name type="synonym">Dipodascus geotrichum</name>
    <dbReference type="NCBI Taxonomy" id="1173061"/>
    <lineage>
        <taxon>Eukaryota</taxon>
        <taxon>Fungi</taxon>
        <taxon>Dikarya</taxon>
        <taxon>Ascomycota</taxon>
        <taxon>Saccharomycotina</taxon>
        <taxon>Dipodascomycetes</taxon>
        <taxon>Dipodascales</taxon>
        <taxon>Dipodascaceae</taxon>
        <taxon>Geotrichum</taxon>
    </lineage>
</organism>
<dbReference type="GO" id="GO:0010309">
    <property type="term" value="F:acireductone dioxygenase [iron(II)-requiring] activity"/>
    <property type="evidence" value="ECO:0007669"/>
    <property type="project" value="UniProtKB-UniRule"/>
</dbReference>
<dbReference type="InterPro" id="IPR027496">
    <property type="entry name" value="ARD_euk"/>
</dbReference>
<evidence type="ECO:0000256" key="8">
    <source>
        <dbReference type="ARBA" id="ARBA00023004"/>
    </source>
</evidence>
<dbReference type="EC" id="1.13.11.54" evidence="11"/>
<feature type="binding site" evidence="11">
    <location>
        <position position="84"/>
    </location>
    <ligand>
        <name>Ni(2+)</name>
        <dbReference type="ChEBI" id="CHEBI:49786"/>
        <note>for nickel-dependent acireductone dioxygenase activity</note>
    </ligand>
</feature>
<dbReference type="AlphaFoldDB" id="A0A9P5G617"/>
<dbReference type="PANTHER" id="PTHR23418">
    <property type="entry name" value="ACIREDUCTONE DIOXYGENASE"/>
    <property type="match status" value="1"/>
</dbReference>
<feature type="binding site" evidence="11">
    <location>
        <position position="129"/>
    </location>
    <ligand>
        <name>Ni(2+)</name>
        <dbReference type="ChEBI" id="CHEBI:49786"/>
        <note>for nickel-dependent acireductone dioxygenase activity</note>
    </ligand>
</feature>
<comment type="catalytic activity">
    <reaction evidence="1 11">
        <text>1,2-dihydroxy-5-(methylsulfanyl)pent-1-en-3-one + O2 = 4-methylsulfanyl-2-oxobutanoate + formate + 2 H(+)</text>
        <dbReference type="Rhea" id="RHEA:24504"/>
        <dbReference type="ChEBI" id="CHEBI:15378"/>
        <dbReference type="ChEBI" id="CHEBI:15379"/>
        <dbReference type="ChEBI" id="CHEBI:15740"/>
        <dbReference type="ChEBI" id="CHEBI:16723"/>
        <dbReference type="ChEBI" id="CHEBI:49252"/>
        <dbReference type="EC" id="1.13.11.54"/>
    </reaction>
</comment>
<dbReference type="EMBL" id="QQZK01000042">
    <property type="protein sequence ID" value="KAF5100903.1"/>
    <property type="molecule type" value="Genomic_DNA"/>
</dbReference>
<dbReference type="GO" id="GO:0010308">
    <property type="term" value="F:acireductone dioxygenase (Ni2+-requiring) activity"/>
    <property type="evidence" value="ECO:0007669"/>
    <property type="project" value="UniProtKB-UniRule"/>
</dbReference>
<sequence>MKAYYHDNRDDVDQREPHFGGEELTPDQLKDIGVLYYHCNDIDSVDKIAEERNYVSRDVIQITPEKLGGPEAYAEKLRTFYAEHLHEDEEIRYILEGEGYFDVREKNDRWVRCALETGDLLILPAGIYHRFTLTSKDYVKALRLFKEQPRWVAINRPIADDNPYRSEYLTSIAAN</sequence>
<comment type="subcellular location">
    <subcellularLocation>
        <location evidence="11">Cytoplasm</location>
    </subcellularLocation>
    <subcellularLocation>
        <location evidence="11">Nucleus</location>
    </subcellularLocation>
</comment>
<feature type="binding site" evidence="11">
    <location>
        <position position="86"/>
    </location>
    <ligand>
        <name>Ni(2+)</name>
        <dbReference type="ChEBI" id="CHEBI:49786"/>
        <note>for nickel-dependent acireductone dioxygenase activity</note>
    </ligand>
</feature>
<evidence type="ECO:0000256" key="9">
    <source>
        <dbReference type="ARBA" id="ARBA00023167"/>
    </source>
</evidence>
<dbReference type="EC" id="1.13.11.53" evidence="11"/>
<proteinExistence type="inferred from homology"/>
<dbReference type="PANTHER" id="PTHR23418:SF0">
    <property type="entry name" value="ACIREDUCTONE DIOXYGENASE"/>
    <property type="match status" value="1"/>
</dbReference>
<keyword evidence="10 11" id="KW-0539">Nucleus</keyword>
<dbReference type="GO" id="GO:0016151">
    <property type="term" value="F:nickel cation binding"/>
    <property type="evidence" value="ECO:0007669"/>
    <property type="project" value="UniProtKB-UniRule"/>
</dbReference>
<comment type="catalytic activity">
    <reaction evidence="11">
        <text>1,2-dihydroxy-5-(methylsulfanyl)pent-1-en-3-one + O2 = 3-(methylsulfanyl)propanoate + CO + formate + 2 H(+)</text>
        <dbReference type="Rhea" id="RHEA:14161"/>
        <dbReference type="ChEBI" id="CHEBI:15378"/>
        <dbReference type="ChEBI" id="CHEBI:15379"/>
        <dbReference type="ChEBI" id="CHEBI:15740"/>
        <dbReference type="ChEBI" id="CHEBI:17245"/>
        <dbReference type="ChEBI" id="CHEBI:49016"/>
        <dbReference type="ChEBI" id="CHEBI:49252"/>
        <dbReference type="EC" id="1.13.11.53"/>
    </reaction>
</comment>
<evidence type="ECO:0000313" key="13">
    <source>
        <dbReference type="EMBL" id="KAF5100903.1"/>
    </source>
</evidence>
<comment type="caution">
    <text evidence="13">The sequence shown here is derived from an EMBL/GenBank/DDBJ whole genome shotgun (WGS) entry which is preliminary data.</text>
</comment>
<evidence type="ECO:0000256" key="1">
    <source>
        <dbReference type="ARBA" id="ARBA00000428"/>
    </source>
</evidence>
<reference evidence="13" key="1">
    <citation type="journal article" date="2020" name="Front. Microbiol.">
        <title>Phenotypic and Genetic Characterization of the Cheese Ripening Yeast Geotrichum candidum.</title>
        <authorList>
            <person name="Perkins V."/>
            <person name="Vignola S."/>
            <person name="Lessard M.H."/>
            <person name="Plante P.L."/>
            <person name="Corbeil J."/>
            <person name="Dugat-Bony E."/>
            <person name="Frenette M."/>
            <person name="Labrie S."/>
        </authorList>
    </citation>
    <scope>NUCLEOTIDE SEQUENCE</scope>
    <source>
        <strain evidence="13">LMA-70</strain>
    </source>
</reference>
<dbReference type="InterPro" id="IPR011051">
    <property type="entry name" value="RmlC_Cupin_sf"/>
</dbReference>
<feature type="binding site" evidence="11">
    <location>
        <position position="90"/>
    </location>
    <ligand>
        <name>Fe(2+)</name>
        <dbReference type="ChEBI" id="CHEBI:29033"/>
        <note>for iron-dependent acireductone dioxygenase activity</note>
    </ligand>
</feature>
<dbReference type="SUPFAM" id="SSF51182">
    <property type="entry name" value="RmlC-like cupins"/>
    <property type="match status" value="1"/>
</dbReference>
<feature type="compositionally biased region" description="Basic and acidic residues" evidence="12">
    <location>
        <begin position="1"/>
        <end position="21"/>
    </location>
</feature>
<comment type="pathway">
    <text evidence="11">Amino-acid biosynthesis; L-methionine biosynthesis via salvage pathway; L-methionine from S-methyl-5-thio-alpha-D-ribose 1-phosphate: step 5/6.</text>
</comment>
<feature type="region of interest" description="Disordered" evidence="12">
    <location>
        <begin position="1"/>
        <end position="23"/>
    </location>
</feature>
<dbReference type="HAMAP" id="MF_03154">
    <property type="entry name" value="Salvage_MtnD_euk"/>
    <property type="match status" value="1"/>
</dbReference>
<evidence type="ECO:0000256" key="3">
    <source>
        <dbReference type="ARBA" id="ARBA00022596"/>
    </source>
</evidence>
<dbReference type="Pfam" id="PF03079">
    <property type="entry name" value="ARD"/>
    <property type="match status" value="1"/>
</dbReference>
<evidence type="ECO:0000256" key="11">
    <source>
        <dbReference type="HAMAP-Rule" id="MF_03154"/>
    </source>
</evidence>
<comment type="function">
    <text evidence="11">Catalyzes 2 different reactions between oxygen and the acireductone 1,2-dihydroxy-3-keto-5-methylthiopentene (DHK-MTPene) depending upon the metal bound in the active site. Fe-containing acireductone dioxygenase (Fe-ARD) produces formate and 2-keto-4-methylthiobutyrate (KMTB), the alpha-ketoacid precursor of methionine in the methionine recycle pathway. Ni-containing acireductone dioxygenase (Ni-ARD) produces methylthiopropionate, carbon monoxide and formate, and does not lie on the methionine recycle pathway.</text>
</comment>
<feature type="binding site" evidence="11">
    <location>
        <position position="129"/>
    </location>
    <ligand>
        <name>Fe(2+)</name>
        <dbReference type="ChEBI" id="CHEBI:29033"/>
        <note>for iron-dependent acireductone dioxygenase activity</note>
    </ligand>
</feature>
<evidence type="ECO:0000256" key="7">
    <source>
        <dbReference type="ARBA" id="ARBA00023002"/>
    </source>
</evidence>
<keyword evidence="5 11" id="KW-0479">Metal-binding</keyword>
<keyword evidence="7 11" id="KW-0560">Oxidoreductase</keyword>
<feature type="binding site" evidence="11">
    <location>
        <position position="84"/>
    </location>
    <ligand>
        <name>Fe(2+)</name>
        <dbReference type="ChEBI" id="CHEBI:29033"/>
        <note>for iron-dependent acireductone dioxygenase activity</note>
    </ligand>
</feature>
<comment type="similarity">
    <text evidence="11">Belongs to the acireductone dioxygenase (ARD) family.</text>
</comment>
<dbReference type="FunFam" id="2.60.120.10:FF:000079">
    <property type="entry name" value="1,2-dihydroxy-3-keto-5-methylthiopentene dioxygenase"/>
    <property type="match status" value="1"/>
</dbReference>
<keyword evidence="9 11" id="KW-0486">Methionine biosynthesis</keyword>
<dbReference type="Gene3D" id="2.60.120.10">
    <property type="entry name" value="Jelly Rolls"/>
    <property type="match status" value="1"/>
</dbReference>
<gene>
    <name evidence="11" type="primary">ADI1</name>
    <name evidence="13" type="ORF">DV451_002378</name>
</gene>
<dbReference type="CDD" id="cd02232">
    <property type="entry name" value="cupin_ARD"/>
    <property type="match status" value="1"/>
</dbReference>
<dbReference type="InterPro" id="IPR014710">
    <property type="entry name" value="RmlC-like_jellyroll"/>
</dbReference>
<dbReference type="Proteomes" id="UP000750522">
    <property type="component" value="Unassembled WGS sequence"/>
</dbReference>
<comment type="cofactor">
    <cofactor evidence="11">
        <name>Fe(2+)</name>
        <dbReference type="ChEBI" id="CHEBI:29033"/>
    </cofactor>
    <cofactor evidence="11">
        <name>Ni(2+)</name>
        <dbReference type="ChEBI" id="CHEBI:49786"/>
    </cofactor>
    <text evidence="11">Binds either 1 Fe or Ni cation per monomer. Iron-binding promotes an acireductone dioxygenase reaction producing 2-keto-4-methylthiobutyrate, while nickel-binding promotes an acireductone dioxygenase reaction producing 3-(methylsulfanyl)propanoate.</text>
</comment>
<keyword evidence="3 11" id="KW-0533">Nickel</keyword>
<keyword evidence="8 11" id="KW-0408">Iron</keyword>
<evidence type="ECO:0000256" key="6">
    <source>
        <dbReference type="ARBA" id="ARBA00022964"/>
    </source>
</evidence>